<evidence type="ECO:0000313" key="3">
    <source>
        <dbReference type="Proteomes" id="UP001054252"/>
    </source>
</evidence>
<organism evidence="2 3">
    <name type="scientific">Rubroshorea leprosula</name>
    <dbReference type="NCBI Taxonomy" id="152421"/>
    <lineage>
        <taxon>Eukaryota</taxon>
        <taxon>Viridiplantae</taxon>
        <taxon>Streptophyta</taxon>
        <taxon>Embryophyta</taxon>
        <taxon>Tracheophyta</taxon>
        <taxon>Spermatophyta</taxon>
        <taxon>Magnoliopsida</taxon>
        <taxon>eudicotyledons</taxon>
        <taxon>Gunneridae</taxon>
        <taxon>Pentapetalae</taxon>
        <taxon>rosids</taxon>
        <taxon>malvids</taxon>
        <taxon>Malvales</taxon>
        <taxon>Dipterocarpaceae</taxon>
        <taxon>Rubroshorea</taxon>
    </lineage>
</organism>
<evidence type="ECO:0000313" key="2">
    <source>
        <dbReference type="EMBL" id="GKV40288.1"/>
    </source>
</evidence>
<keyword evidence="3" id="KW-1185">Reference proteome</keyword>
<dbReference type="AlphaFoldDB" id="A0AAV5LSZ3"/>
<feature type="compositionally biased region" description="Basic and acidic residues" evidence="1">
    <location>
        <begin position="20"/>
        <end position="33"/>
    </location>
</feature>
<evidence type="ECO:0000256" key="1">
    <source>
        <dbReference type="SAM" id="MobiDB-lite"/>
    </source>
</evidence>
<proteinExistence type="predicted"/>
<dbReference type="EMBL" id="BPVZ01000140">
    <property type="protein sequence ID" value="GKV40288.1"/>
    <property type="molecule type" value="Genomic_DNA"/>
</dbReference>
<comment type="caution">
    <text evidence="2">The sequence shown here is derived from an EMBL/GenBank/DDBJ whole genome shotgun (WGS) entry which is preliminary data.</text>
</comment>
<dbReference type="Proteomes" id="UP001054252">
    <property type="component" value="Unassembled WGS sequence"/>
</dbReference>
<protein>
    <submittedName>
        <fullName evidence="2">Uncharacterized protein</fullName>
    </submittedName>
</protein>
<sequence length="33" mass="3700">MKKTLSGCGVRGPRRPKAGVSRERRTAVMENDR</sequence>
<accession>A0AAV5LSZ3</accession>
<gene>
    <name evidence="2" type="ORF">SLEP1_g47955</name>
</gene>
<feature type="region of interest" description="Disordered" evidence="1">
    <location>
        <begin position="1"/>
        <end position="33"/>
    </location>
</feature>
<name>A0AAV5LSZ3_9ROSI</name>
<reference evidence="2 3" key="1">
    <citation type="journal article" date="2021" name="Commun. Biol.">
        <title>The genome of Shorea leprosula (Dipterocarpaceae) highlights the ecological relevance of drought in aseasonal tropical rainforests.</title>
        <authorList>
            <person name="Ng K.K.S."/>
            <person name="Kobayashi M.J."/>
            <person name="Fawcett J.A."/>
            <person name="Hatakeyama M."/>
            <person name="Paape T."/>
            <person name="Ng C.H."/>
            <person name="Ang C.C."/>
            <person name="Tnah L.H."/>
            <person name="Lee C.T."/>
            <person name="Nishiyama T."/>
            <person name="Sese J."/>
            <person name="O'Brien M.J."/>
            <person name="Copetti D."/>
            <person name="Mohd Noor M.I."/>
            <person name="Ong R.C."/>
            <person name="Putra M."/>
            <person name="Sireger I.Z."/>
            <person name="Indrioko S."/>
            <person name="Kosugi Y."/>
            <person name="Izuno A."/>
            <person name="Isagi Y."/>
            <person name="Lee S.L."/>
            <person name="Shimizu K.K."/>
        </authorList>
    </citation>
    <scope>NUCLEOTIDE SEQUENCE [LARGE SCALE GENOMIC DNA]</scope>
    <source>
        <strain evidence="2">214</strain>
    </source>
</reference>